<dbReference type="EMBL" id="CP031598">
    <property type="protein sequence ID" value="QEW26866.1"/>
    <property type="molecule type" value="Genomic_DNA"/>
</dbReference>
<organism evidence="2 4">
    <name type="scientific">Roseovarius indicus</name>
    <dbReference type="NCBI Taxonomy" id="540747"/>
    <lineage>
        <taxon>Bacteria</taxon>
        <taxon>Pseudomonadati</taxon>
        <taxon>Pseudomonadota</taxon>
        <taxon>Alphaproteobacteria</taxon>
        <taxon>Rhodobacterales</taxon>
        <taxon>Roseobacteraceae</taxon>
        <taxon>Roseovarius</taxon>
    </lineage>
</organism>
<evidence type="ECO:0000256" key="1">
    <source>
        <dbReference type="SAM" id="Phobius"/>
    </source>
</evidence>
<dbReference type="EMBL" id="LAXI01000004">
    <property type="protein sequence ID" value="KRS18295.1"/>
    <property type="molecule type" value="Genomic_DNA"/>
</dbReference>
<evidence type="ECO:0000313" key="5">
    <source>
        <dbReference type="Proteomes" id="UP000325785"/>
    </source>
</evidence>
<dbReference type="RefSeq" id="WP_057815499.1">
    <property type="nucleotide sequence ID" value="NZ_CP031598.1"/>
</dbReference>
<evidence type="ECO:0000313" key="4">
    <source>
        <dbReference type="Proteomes" id="UP000051401"/>
    </source>
</evidence>
<dbReference type="PATRIC" id="fig|540747.5.peg.4621"/>
<reference evidence="2 4" key="1">
    <citation type="submission" date="2015-04" db="EMBL/GenBank/DDBJ databases">
        <title>The draft genome sequence of Roseovarius indicus B108T.</title>
        <authorList>
            <person name="Li G."/>
            <person name="Lai Q."/>
            <person name="Shao Z."/>
            <person name="Yan P."/>
        </authorList>
    </citation>
    <scope>NUCLEOTIDE SEQUENCE [LARGE SCALE GENOMIC DNA]</scope>
    <source>
        <strain evidence="2 4">B108</strain>
    </source>
</reference>
<keyword evidence="1" id="KW-0812">Transmembrane</keyword>
<sequence>MAPRTVWTFNFTGWILFTVSAIAFTWTTWTAGDTVGLIASLAFLIACICFIVPVWIHRPSKTED</sequence>
<keyword evidence="1" id="KW-1133">Transmembrane helix</keyword>
<protein>
    <recommendedName>
        <fullName evidence="6">Cytochrome oxidase subunit III</fullName>
    </recommendedName>
</protein>
<accession>A0A0T5PAE0</accession>
<gene>
    <name evidence="3" type="ORF">RIdsm_02672</name>
    <name evidence="2" type="ORF">XM52_09140</name>
</gene>
<evidence type="ECO:0000313" key="2">
    <source>
        <dbReference type="EMBL" id="KRS18295.1"/>
    </source>
</evidence>
<evidence type="ECO:0000313" key="3">
    <source>
        <dbReference type="EMBL" id="QEW26866.1"/>
    </source>
</evidence>
<name>A0A0T5PAE0_9RHOB</name>
<keyword evidence="4" id="KW-1185">Reference proteome</keyword>
<feature type="transmembrane region" description="Helical" evidence="1">
    <location>
        <begin position="35"/>
        <end position="56"/>
    </location>
</feature>
<feature type="transmembrane region" description="Helical" evidence="1">
    <location>
        <begin position="7"/>
        <end position="29"/>
    </location>
</feature>
<keyword evidence="1" id="KW-0472">Membrane</keyword>
<dbReference type="AlphaFoldDB" id="A0A0T5PAE0"/>
<evidence type="ECO:0008006" key="6">
    <source>
        <dbReference type="Google" id="ProtNLM"/>
    </source>
</evidence>
<dbReference type="STRING" id="540747.SAMN04488031_101672"/>
<dbReference type="OrthoDB" id="7745502at2"/>
<reference evidence="3 5" key="2">
    <citation type="submission" date="2018-08" db="EMBL/GenBank/DDBJ databases">
        <title>Genetic Globetrotter - A new plasmid hitch-hiking vast phylogenetic and geographic distances.</title>
        <authorList>
            <person name="Vollmers J."/>
            <person name="Petersen J."/>
        </authorList>
    </citation>
    <scope>NUCLEOTIDE SEQUENCE [LARGE SCALE GENOMIC DNA]</scope>
    <source>
        <strain evidence="3 5">DSM 26383</strain>
    </source>
</reference>
<proteinExistence type="predicted"/>
<dbReference type="Proteomes" id="UP000325785">
    <property type="component" value="Chromosome"/>
</dbReference>
<dbReference type="Proteomes" id="UP000051401">
    <property type="component" value="Unassembled WGS sequence"/>
</dbReference>
<dbReference type="KEGG" id="rid:RIdsm_02672"/>